<dbReference type="eggNOG" id="COG2982">
    <property type="taxonomic scope" value="Bacteria"/>
</dbReference>
<sequence length="1489" mass="166067">MVIFRSFVRALRIIKNIISKTIWVLISSYLIVAVLLHIPAVQRLIGDGLEGILARKFGTTVEVGRVNLGMLNRVTLDDILVYDQQQKKMLQITRLATRLNIIEILGGENVSISSIQLFGLKANLYKNNAQSKPNFQFVIDSLSSGGADSGLNLKIQSIIVRHGAVKYDDNAAPVKHDVISANHIDLKGISGHFVLESLTDKEAKATVRSLAFEENSGLAVKNLRFSLLADKYRARINDFELELGQSRISIPRVEATYRTIEKGIDLDAMNLYASIASSKLSPVDMAFLDRRLGRYSGAVYFSGDIEGGKRWIKIRKLNLRSSKPFLSMRLDGQIVNPFGNMKWNIRVASLHVGRNTCELFARDWKIPIPKEIIRLGYVHFAGYSAGDKESVSLGGTLKSDLGGAKFNLKSGKTIQLALNTQEFNVGGVLNDSRLGMLTARMNVRLARNLSSVWAKGTVASFDFNGYSYKNIAVDGDYSNDTFNGMASINDAGGTLSVRGRIENIRGFIEKRRHIIATVKIDAKSFNPERLNVTKAVNDKSFSFSASIEGRGSSLDNIMGSLSLENFSMTGKNEQFALNSLKLKVDNSMLRKMLNVRTDFGEVNLNGQYDYTTLERSVVRIARTYFPMLFKEPWKMPILSKYNTFYIYAKLEKSDWLKPLLGLNLDLPSALSLNGKIDERTNSFNIYIDAPRVVYSEQTFTNTNITMLGIAGDMLVQASTQRMDAVNRPLSLKLNGKVHNGTIDSKIDFVTPGKTPMHGNIDSRATLFRSQNILGVHMHFNPSEISIDTIRLNLQPSEFTYVKGTLDIDHFEVSNRNQHIIINGQTTGNPHDSLTIHLKEINVPYVLDLLNFRSVAFGGVASGSISLKSIFTHPQMRGALDVKDFTFEHGDMGLLHAEVDYNHRDGKLNIDAKADAGADSYTDIKGYVDIKNSYINLPIYAHDTRLYFIKNFCGSFMDNINATANGWCKVVGPLSNINLEGDMYASGTLHMTPIGTKYHLDDCRIKMIPNNIIFEKDTVTDAEGHIGIITGGLHHRELRALTYDINIESRNLLVYNFPKRSHENSIFWGKVYASGRCNIVGRSGETTINVEAIPNKNSFITYNAAKNNTIDENSFIKWRDLTPDSTLTVHFPNDSLKKVVRRNNFHDKFSSDLRINFTINTNPDFALNVLMDEVNGDNIVLNGSGGIRATYYNKGALQMFGNFNIVHGAYNLTIQNIIKKQFTFQPGSAITFGGDPLNANLNLKGLYTLNSVPLSDLHIGNSFTSNNTRVNCQMNIEGTPEQPTVTFGLDLPNLSADAQQMVHSILNSEQDMNQQVLYLLAVGRFYPQETNNAAQEGAAMRQTSLAMQSLLSGTLSQQINTVLSNVVKNSNWNFGANIATGNEGFSNAEYEGLLSGSLLNNRLLFNGEFGYRDNVATNNSSFIGDFDIRYLLFPSGSLSLRFYNHTNDRYFTRNSLTTQGVGLILKKDFHTVWDLFGLRRGKRKKGKRSR</sequence>
<dbReference type="EMBL" id="AGWK01000042">
    <property type="protein sequence ID" value="EHO68564.1"/>
    <property type="molecule type" value="Genomic_DNA"/>
</dbReference>
<comment type="subcellular location">
    <subcellularLocation>
        <location evidence="1">Membrane</location>
        <topology evidence="1">Single-pass membrane protein</topology>
    </subcellularLocation>
</comment>
<organism evidence="7 8">
    <name type="scientific">Prevotella micans F0438</name>
    <dbReference type="NCBI Taxonomy" id="883158"/>
    <lineage>
        <taxon>Bacteria</taxon>
        <taxon>Pseudomonadati</taxon>
        <taxon>Bacteroidota</taxon>
        <taxon>Bacteroidia</taxon>
        <taxon>Bacteroidales</taxon>
        <taxon>Prevotellaceae</taxon>
        <taxon>Prevotella</taxon>
    </lineage>
</organism>
<evidence type="ECO:0000256" key="2">
    <source>
        <dbReference type="ARBA" id="ARBA00022692"/>
    </source>
</evidence>
<dbReference type="GO" id="GO:0009306">
    <property type="term" value="P:protein secretion"/>
    <property type="evidence" value="ECO:0007669"/>
    <property type="project" value="InterPro"/>
</dbReference>
<keyword evidence="8" id="KW-1185">Reference proteome</keyword>
<keyword evidence="4 5" id="KW-0472">Membrane</keyword>
<feature type="domain" description="Translocation and assembly module TamB C-terminal" evidence="6">
    <location>
        <begin position="1019"/>
        <end position="1468"/>
    </location>
</feature>
<dbReference type="STRING" id="883158.HMPREF9140_01604"/>
<evidence type="ECO:0000256" key="3">
    <source>
        <dbReference type="ARBA" id="ARBA00022989"/>
    </source>
</evidence>
<dbReference type="Pfam" id="PF04357">
    <property type="entry name" value="TamB"/>
    <property type="match status" value="1"/>
</dbReference>
<evidence type="ECO:0000256" key="1">
    <source>
        <dbReference type="ARBA" id="ARBA00004167"/>
    </source>
</evidence>
<dbReference type="HOGENOM" id="CLU_002997_1_1_10"/>
<reference evidence="7 8" key="1">
    <citation type="submission" date="2011-12" db="EMBL/GenBank/DDBJ databases">
        <title>The Genome Sequence of Prevotella micans F0438.</title>
        <authorList>
            <consortium name="The Broad Institute Genome Sequencing Platform"/>
            <person name="Earl A."/>
            <person name="Ward D."/>
            <person name="Feldgarden M."/>
            <person name="Gevers D."/>
            <person name="Izard J."/>
            <person name="Baranova O.V."/>
            <person name="Blanton J.M."/>
            <person name="Wade W.G."/>
            <person name="Dewhirst F.E."/>
            <person name="Young S.K."/>
            <person name="Zeng Q."/>
            <person name="Gargeya S."/>
            <person name="Fitzgerald M."/>
            <person name="Haas B."/>
            <person name="Abouelleil A."/>
            <person name="Alvarado L."/>
            <person name="Arachchi H.M."/>
            <person name="Berlin A."/>
            <person name="Chapman S.B."/>
            <person name="Gearin G."/>
            <person name="Goldberg J."/>
            <person name="Griggs A."/>
            <person name="Gujja S."/>
            <person name="Hansen M."/>
            <person name="Heiman D."/>
            <person name="Howarth C."/>
            <person name="Larimer J."/>
            <person name="Lui A."/>
            <person name="MacDonald P.J.P."/>
            <person name="McCowen C."/>
            <person name="Montmayeur A."/>
            <person name="Murphy C."/>
            <person name="Neiman D."/>
            <person name="Pearson M."/>
            <person name="Priest M."/>
            <person name="Roberts A."/>
            <person name="Saif S."/>
            <person name="Shea T."/>
            <person name="Sisk P."/>
            <person name="Stolte C."/>
            <person name="Sykes S."/>
            <person name="Wortman J."/>
            <person name="Nusbaum C."/>
            <person name="Birren B."/>
        </authorList>
    </citation>
    <scope>NUCLEOTIDE SEQUENCE [LARGE SCALE GENOMIC DNA]</scope>
    <source>
        <strain evidence="7 8">F0438</strain>
    </source>
</reference>
<gene>
    <name evidence="7" type="ORF">HMPREF9140_01604</name>
</gene>
<dbReference type="RefSeq" id="WP_006953110.1">
    <property type="nucleotide sequence ID" value="NZ_JH594522.1"/>
</dbReference>
<dbReference type="Proteomes" id="UP000016023">
    <property type="component" value="Unassembled WGS sequence"/>
</dbReference>
<evidence type="ECO:0000256" key="4">
    <source>
        <dbReference type="ARBA" id="ARBA00023136"/>
    </source>
</evidence>
<accession>H1Q3W6</accession>
<dbReference type="PATRIC" id="fig|883158.3.peg.1606"/>
<feature type="transmembrane region" description="Helical" evidence="5">
    <location>
        <begin position="21"/>
        <end position="40"/>
    </location>
</feature>
<keyword evidence="3 5" id="KW-1133">Transmembrane helix</keyword>
<dbReference type="InterPro" id="IPR007452">
    <property type="entry name" value="TamB_C"/>
</dbReference>
<evidence type="ECO:0000259" key="6">
    <source>
        <dbReference type="Pfam" id="PF04357"/>
    </source>
</evidence>
<evidence type="ECO:0000313" key="8">
    <source>
        <dbReference type="Proteomes" id="UP000016023"/>
    </source>
</evidence>
<comment type="caution">
    <text evidence="7">The sequence shown here is derived from an EMBL/GenBank/DDBJ whole genome shotgun (WGS) entry which is preliminary data.</text>
</comment>
<proteinExistence type="predicted"/>
<name>H1Q3W6_9BACT</name>
<evidence type="ECO:0000313" key="7">
    <source>
        <dbReference type="EMBL" id="EHO68564.1"/>
    </source>
</evidence>
<keyword evidence="2 5" id="KW-0812">Transmembrane</keyword>
<protein>
    <recommendedName>
        <fullName evidence="6">Translocation and assembly module TamB C-terminal domain-containing protein</fullName>
    </recommendedName>
</protein>
<dbReference type="GO" id="GO:0005886">
    <property type="term" value="C:plasma membrane"/>
    <property type="evidence" value="ECO:0007669"/>
    <property type="project" value="InterPro"/>
</dbReference>
<evidence type="ECO:0000256" key="5">
    <source>
        <dbReference type="SAM" id="Phobius"/>
    </source>
</evidence>